<evidence type="ECO:0000256" key="1">
    <source>
        <dbReference type="SAM" id="MobiDB-lite"/>
    </source>
</evidence>
<dbReference type="KEGG" id="haad:MW046_16565"/>
<keyword evidence="3" id="KW-1185">Reference proteome</keyword>
<dbReference type="GeneID" id="71929694"/>
<keyword evidence="2" id="KW-0614">Plasmid</keyword>
<dbReference type="Proteomes" id="UP000831768">
    <property type="component" value="Plasmid unnamed2"/>
</dbReference>
<dbReference type="RefSeq" id="WP_247995305.1">
    <property type="nucleotide sequence ID" value="NZ_CP096021.1"/>
</dbReference>
<organism evidence="2 3">
    <name type="scientific">Halocatena salina</name>
    <dbReference type="NCBI Taxonomy" id="2934340"/>
    <lineage>
        <taxon>Archaea</taxon>
        <taxon>Methanobacteriati</taxon>
        <taxon>Methanobacteriota</taxon>
        <taxon>Stenosarchaea group</taxon>
        <taxon>Halobacteria</taxon>
        <taxon>Halobacteriales</taxon>
        <taxon>Natronomonadaceae</taxon>
        <taxon>Halocatena</taxon>
    </lineage>
</organism>
<dbReference type="EMBL" id="CP096021">
    <property type="protein sequence ID" value="UPM44651.1"/>
    <property type="molecule type" value="Genomic_DNA"/>
</dbReference>
<sequence length="58" mass="6266">MGTNTSNDSNALRKCVYCGAPAVGQAMRQHIAQTVDDEHGPFQTIPDSFGIDDCPRLD</sequence>
<accession>A0A8U0A647</accession>
<name>A0A8U0A647_9EURY</name>
<geneLocation type="plasmid" evidence="2 3">
    <name>unnamed2</name>
</geneLocation>
<protein>
    <submittedName>
        <fullName evidence="2">Uncharacterized protein</fullName>
    </submittedName>
</protein>
<reference evidence="2" key="1">
    <citation type="submission" date="2022-04" db="EMBL/GenBank/DDBJ databases">
        <title>Halocatena sp. nov., isolated from a salt lake.</title>
        <authorList>
            <person name="Cui H.-L."/>
        </authorList>
    </citation>
    <scope>NUCLEOTIDE SEQUENCE</scope>
    <source>
        <strain evidence="2">AD-1</strain>
        <plasmid evidence="2">unnamed2</plasmid>
    </source>
</reference>
<gene>
    <name evidence="2" type="ORF">MW046_16565</name>
</gene>
<dbReference type="AlphaFoldDB" id="A0A8U0A647"/>
<evidence type="ECO:0000313" key="2">
    <source>
        <dbReference type="EMBL" id="UPM44651.1"/>
    </source>
</evidence>
<feature type="region of interest" description="Disordered" evidence="1">
    <location>
        <begin position="38"/>
        <end position="58"/>
    </location>
</feature>
<evidence type="ECO:0000313" key="3">
    <source>
        <dbReference type="Proteomes" id="UP000831768"/>
    </source>
</evidence>
<proteinExistence type="predicted"/>